<name>A2D7T2_TRIV3</name>
<dbReference type="OrthoDB" id="10519520at2759"/>
<evidence type="ECO:0000256" key="1">
    <source>
        <dbReference type="SAM" id="MobiDB-lite"/>
    </source>
</evidence>
<sequence length="155" mass="17545">MSSSDEEEQITEEELTSSDEEEPTDRSFGENYAALLNEVIPDGKCPILFLSKIPAKIASEREKQLKATREAERYQQGRKAMLDQFHTGYESYNDDDEYKLRKKATKGVIELFKSVHQAQNKKPITDTPPEKDDTPNDADEYLNILSMAAAKPAAK</sequence>
<dbReference type="InParanoid" id="A2D7T2"/>
<dbReference type="KEGG" id="tva:5468929"/>
<gene>
    <name evidence="2" type="ORF">TVAG_070280</name>
</gene>
<keyword evidence="3" id="KW-1185">Reference proteome</keyword>
<evidence type="ECO:0000313" key="2">
    <source>
        <dbReference type="EMBL" id="EAY23365.1"/>
    </source>
</evidence>
<reference evidence="2" key="2">
    <citation type="journal article" date="2007" name="Science">
        <title>Draft genome sequence of the sexually transmitted pathogen Trichomonas vaginalis.</title>
        <authorList>
            <person name="Carlton J.M."/>
            <person name="Hirt R.P."/>
            <person name="Silva J.C."/>
            <person name="Delcher A.L."/>
            <person name="Schatz M."/>
            <person name="Zhao Q."/>
            <person name="Wortman J.R."/>
            <person name="Bidwell S.L."/>
            <person name="Alsmark U.C.M."/>
            <person name="Besteiro S."/>
            <person name="Sicheritz-Ponten T."/>
            <person name="Noel C.J."/>
            <person name="Dacks J.B."/>
            <person name="Foster P.G."/>
            <person name="Simillion C."/>
            <person name="Van de Peer Y."/>
            <person name="Miranda-Saavedra D."/>
            <person name="Barton G.J."/>
            <person name="Westrop G.D."/>
            <person name="Mueller S."/>
            <person name="Dessi D."/>
            <person name="Fiori P.L."/>
            <person name="Ren Q."/>
            <person name="Paulsen I."/>
            <person name="Zhang H."/>
            <person name="Bastida-Corcuera F.D."/>
            <person name="Simoes-Barbosa A."/>
            <person name="Brown M.T."/>
            <person name="Hayes R.D."/>
            <person name="Mukherjee M."/>
            <person name="Okumura C.Y."/>
            <person name="Schneider R."/>
            <person name="Smith A.J."/>
            <person name="Vanacova S."/>
            <person name="Villalvazo M."/>
            <person name="Haas B.J."/>
            <person name="Pertea M."/>
            <person name="Feldblyum T.V."/>
            <person name="Utterback T.R."/>
            <person name="Shu C.L."/>
            <person name="Osoegawa K."/>
            <person name="de Jong P.J."/>
            <person name="Hrdy I."/>
            <person name="Horvathova L."/>
            <person name="Zubacova Z."/>
            <person name="Dolezal P."/>
            <person name="Malik S.B."/>
            <person name="Logsdon J.M. Jr."/>
            <person name="Henze K."/>
            <person name="Gupta A."/>
            <person name="Wang C.C."/>
            <person name="Dunne R.L."/>
            <person name="Upcroft J.A."/>
            <person name="Upcroft P."/>
            <person name="White O."/>
            <person name="Salzberg S.L."/>
            <person name="Tang P."/>
            <person name="Chiu C.-H."/>
            <person name="Lee Y.-S."/>
            <person name="Embley T.M."/>
            <person name="Coombs G.H."/>
            <person name="Mottram J.C."/>
            <person name="Tachezy J."/>
            <person name="Fraser-Liggett C.M."/>
            <person name="Johnson P.J."/>
        </authorList>
    </citation>
    <scope>NUCLEOTIDE SEQUENCE [LARGE SCALE GENOMIC DNA]</scope>
    <source>
        <strain evidence="2">G3</strain>
    </source>
</reference>
<dbReference type="EMBL" id="DS113178">
    <property type="protein sequence ID" value="EAY23365.1"/>
    <property type="molecule type" value="Genomic_DNA"/>
</dbReference>
<feature type="region of interest" description="Disordered" evidence="1">
    <location>
        <begin position="116"/>
        <end position="138"/>
    </location>
</feature>
<evidence type="ECO:0000313" key="3">
    <source>
        <dbReference type="Proteomes" id="UP000001542"/>
    </source>
</evidence>
<dbReference type="RefSeq" id="XP_001584351.1">
    <property type="nucleotide sequence ID" value="XM_001584301.1"/>
</dbReference>
<dbReference type="InterPro" id="IPR012459">
    <property type="entry name" value="Rrp15"/>
</dbReference>
<feature type="region of interest" description="Disordered" evidence="1">
    <location>
        <begin position="1"/>
        <end position="30"/>
    </location>
</feature>
<reference evidence="2" key="1">
    <citation type="submission" date="2006-10" db="EMBL/GenBank/DDBJ databases">
        <authorList>
            <person name="Amadeo P."/>
            <person name="Zhao Q."/>
            <person name="Wortman J."/>
            <person name="Fraser-Liggett C."/>
            <person name="Carlton J."/>
        </authorList>
    </citation>
    <scope>NUCLEOTIDE SEQUENCE</scope>
    <source>
        <strain evidence="2">G3</strain>
    </source>
</reference>
<dbReference type="VEuPathDB" id="TrichDB:TVAG_070280"/>
<feature type="compositionally biased region" description="Acidic residues" evidence="1">
    <location>
        <begin position="1"/>
        <end position="23"/>
    </location>
</feature>
<proteinExistence type="predicted"/>
<organism evidence="2 3">
    <name type="scientific">Trichomonas vaginalis (strain ATCC PRA-98 / G3)</name>
    <dbReference type="NCBI Taxonomy" id="412133"/>
    <lineage>
        <taxon>Eukaryota</taxon>
        <taxon>Metamonada</taxon>
        <taxon>Parabasalia</taxon>
        <taxon>Trichomonadida</taxon>
        <taxon>Trichomonadidae</taxon>
        <taxon>Trichomonas</taxon>
    </lineage>
</organism>
<dbReference type="GO" id="GO:0006364">
    <property type="term" value="P:rRNA processing"/>
    <property type="evidence" value="ECO:0007669"/>
    <property type="project" value="InterPro"/>
</dbReference>
<dbReference type="VEuPathDB" id="TrichDB:TVAGG3_1044700"/>
<dbReference type="Proteomes" id="UP000001542">
    <property type="component" value="Unassembled WGS sequence"/>
</dbReference>
<protein>
    <submittedName>
        <fullName evidence="2">Uncharacterized protein</fullName>
    </submittedName>
</protein>
<accession>A2D7T2</accession>
<dbReference type="Pfam" id="PF07890">
    <property type="entry name" value="Rrp15p"/>
    <property type="match status" value="1"/>
</dbReference>
<dbReference type="AlphaFoldDB" id="A2D7T2"/>